<feature type="domain" description="Protein export membrane protein SecD/SecF C-terminal" evidence="11">
    <location>
        <begin position="354"/>
        <end position="520"/>
    </location>
</feature>
<dbReference type="AlphaFoldDB" id="F2LVF9"/>
<dbReference type="HOGENOM" id="CLU_007894_4_3_7"/>
<evidence type="ECO:0000313" key="14">
    <source>
        <dbReference type="EMBL" id="AEA33743.1"/>
    </source>
</evidence>
<name>F2LVF9_HIPMA</name>
<dbReference type="InterPro" id="IPR054384">
    <property type="entry name" value="SecDF_P1_head"/>
</dbReference>
<dbReference type="NCBIfam" id="TIGR01129">
    <property type="entry name" value="secD"/>
    <property type="match status" value="1"/>
</dbReference>
<dbReference type="GO" id="GO:0015450">
    <property type="term" value="F:protein-transporting ATPase activity"/>
    <property type="evidence" value="ECO:0007669"/>
    <property type="project" value="InterPro"/>
</dbReference>
<dbReference type="OrthoDB" id="9805019at2"/>
<keyword evidence="5 10" id="KW-0812">Transmembrane</keyword>
<protein>
    <recommendedName>
        <fullName evidence="10">Protein translocase subunit SecD</fullName>
    </recommendedName>
</protein>
<dbReference type="NCBIfam" id="TIGR00916">
    <property type="entry name" value="2A0604s01"/>
    <property type="match status" value="1"/>
</dbReference>
<evidence type="ECO:0000259" key="11">
    <source>
        <dbReference type="Pfam" id="PF02355"/>
    </source>
</evidence>
<dbReference type="InParanoid" id="F2LVF9"/>
<keyword evidence="4 10" id="KW-0997">Cell inner membrane</keyword>
<evidence type="ECO:0000256" key="5">
    <source>
        <dbReference type="ARBA" id="ARBA00022692"/>
    </source>
</evidence>
<evidence type="ECO:0000256" key="9">
    <source>
        <dbReference type="ARBA" id="ARBA00023136"/>
    </source>
</evidence>
<feature type="transmembrane region" description="Helical" evidence="10">
    <location>
        <begin position="425"/>
        <end position="444"/>
    </location>
</feature>
<dbReference type="GO" id="GO:0043952">
    <property type="term" value="P:protein transport by the Sec complex"/>
    <property type="evidence" value="ECO:0007669"/>
    <property type="project" value="UniProtKB-UniRule"/>
</dbReference>
<keyword evidence="15" id="KW-1185">Reference proteome</keyword>
<dbReference type="EMBL" id="CP002606">
    <property type="protein sequence ID" value="AEA33743.1"/>
    <property type="molecule type" value="Genomic_DNA"/>
</dbReference>
<evidence type="ECO:0000256" key="6">
    <source>
        <dbReference type="ARBA" id="ARBA00022927"/>
    </source>
</evidence>
<reference evidence="14 15" key="1">
    <citation type="journal article" date="2011" name="Stand. Genomic Sci.">
        <title>Complete genome sequence of the thermophilic sulfur-reducer Hippea maritima type strain (MH(2)).</title>
        <authorList>
            <person name="Huntemann M."/>
            <person name="Lu M."/>
            <person name="Nolan M."/>
            <person name="Lapidus A."/>
            <person name="Lucas S."/>
            <person name="Hammon N."/>
            <person name="Deshpande S."/>
            <person name="Cheng J.F."/>
            <person name="Tapia R."/>
            <person name="Han C."/>
            <person name="Goodwin L."/>
            <person name="Pitluck S."/>
            <person name="Liolios K."/>
            <person name="Pagani I."/>
            <person name="Ivanova N."/>
            <person name="Ovchinikova G."/>
            <person name="Pati A."/>
            <person name="Chen A."/>
            <person name="Palaniappan K."/>
            <person name="Land M."/>
            <person name="Hauser L."/>
            <person name="Jeffries C.D."/>
            <person name="Detter J.C."/>
            <person name="Brambilla E.M."/>
            <person name="Rohde M."/>
            <person name="Spring S."/>
            <person name="Goker M."/>
            <person name="Woyke T."/>
            <person name="Bristow J."/>
            <person name="Eisen J.A."/>
            <person name="Markowitz V."/>
            <person name="Hugenholtz P."/>
            <person name="Kyrpides N.C."/>
            <person name="Klenk H.P."/>
            <person name="Mavromatis K."/>
        </authorList>
    </citation>
    <scope>NUCLEOTIDE SEQUENCE [LARGE SCALE GENOMIC DNA]</scope>
    <source>
        <strain evidence="15">ATCC 700847 / DSM 10411 / MH2</strain>
    </source>
</reference>
<feature type="domain" description="SecDF P1 head subdomain" evidence="13">
    <location>
        <begin position="244"/>
        <end position="351"/>
    </location>
</feature>
<dbReference type="Gene3D" id="1.20.1640.10">
    <property type="entry name" value="Multidrug efflux transporter AcrB transmembrane domain"/>
    <property type="match status" value="1"/>
</dbReference>
<dbReference type="PANTHER" id="PTHR30081">
    <property type="entry name" value="PROTEIN-EXPORT MEMBRANE PROTEIN SEC"/>
    <property type="match status" value="1"/>
</dbReference>
<feature type="transmembrane region" description="Helical" evidence="10">
    <location>
        <begin position="499"/>
        <end position="524"/>
    </location>
</feature>
<keyword evidence="9 10" id="KW-0472">Membrane</keyword>
<evidence type="ECO:0000256" key="7">
    <source>
        <dbReference type="ARBA" id="ARBA00022989"/>
    </source>
</evidence>
<feature type="domain" description="Protein translocase subunit SecDF P1" evidence="12">
    <location>
        <begin position="155"/>
        <end position="214"/>
    </location>
</feature>
<reference evidence="15" key="2">
    <citation type="submission" date="2011-03" db="EMBL/GenBank/DDBJ databases">
        <title>The complete genome of Hippea maritima DSM 10411.</title>
        <authorList>
            <consortium name="US DOE Joint Genome Institute (JGI-PGF)"/>
            <person name="Lucas S."/>
            <person name="Copeland A."/>
            <person name="Lapidus A."/>
            <person name="Bruce D."/>
            <person name="Goodwin L."/>
            <person name="Pitluck S."/>
            <person name="Peters L."/>
            <person name="Kyrpides N."/>
            <person name="Mavromatis K."/>
            <person name="Pagani I."/>
            <person name="Ivanova N."/>
            <person name="Mikhailova N."/>
            <person name="Lu M."/>
            <person name="Detter J.C."/>
            <person name="Tapia R."/>
            <person name="Han C."/>
            <person name="Land M."/>
            <person name="Hauser L."/>
            <person name="Markowitz V."/>
            <person name="Cheng J.-F."/>
            <person name="Hugenholtz P."/>
            <person name="Woyke T."/>
            <person name="Wu D."/>
            <person name="Spring S."/>
            <person name="Schroeder M."/>
            <person name="Brambilla E."/>
            <person name="Klenk H.-P."/>
            <person name="Eisen J.A."/>
        </authorList>
    </citation>
    <scope>NUCLEOTIDE SEQUENCE [LARGE SCALE GENOMIC DNA]</scope>
    <source>
        <strain evidence="15">ATCC 700847 / DSM 10411 / MH2</strain>
    </source>
</reference>
<comment type="subunit">
    <text evidence="10">Forms a complex with SecF. Part of the essential Sec protein translocation apparatus which comprises SecA, SecYEG and auxiliary proteins SecDF. Other proteins may also be involved.</text>
</comment>
<evidence type="ECO:0000256" key="2">
    <source>
        <dbReference type="ARBA" id="ARBA00022448"/>
    </source>
</evidence>
<comment type="subcellular location">
    <subcellularLocation>
        <location evidence="10">Cell inner membrane</location>
        <topology evidence="10">Multi-pass membrane protein</topology>
    </subcellularLocation>
    <subcellularLocation>
        <location evidence="1">Cell membrane</location>
        <topology evidence="1">Multi-pass membrane protein</topology>
    </subcellularLocation>
</comment>
<feature type="transmembrane region" description="Helical" evidence="10">
    <location>
        <begin position="465"/>
        <end position="487"/>
    </location>
</feature>
<dbReference type="GO" id="GO:0006605">
    <property type="term" value="P:protein targeting"/>
    <property type="evidence" value="ECO:0007669"/>
    <property type="project" value="UniProtKB-UniRule"/>
</dbReference>
<dbReference type="Proteomes" id="UP000008139">
    <property type="component" value="Chromosome"/>
</dbReference>
<dbReference type="InterPro" id="IPR022813">
    <property type="entry name" value="SecD/SecF_arch_bac"/>
</dbReference>
<feature type="transmembrane region" description="Helical" evidence="10">
    <location>
        <begin position="401"/>
        <end position="419"/>
    </location>
</feature>
<comment type="similarity">
    <text evidence="10">Belongs to the SecD/SecF family. SecD subfamily.</text>
</comment>
<dbReference type="eggNOG" id="COG0342">
    <property type="taxonomic scope" value="Bacteria"/>
</dbReference>
<keyword evidence="8 10" id="KW-0811">Translocation</keyword>
<dbReference type="Gene3D" id="3.30.70.3400">
    <property type="match status" value="2"/>
</dbReference>
<dbReference type="KEGG" id="hmr:Hipma_0773"/>
<accession>F2LVF9</accession>
<keyword evidence="7 10" id="KW-1133">Transmembrane helix</keyword>
<sequence length="534" mass="57822">MKTSIWIKLTIIIVVVAVFGAYTLPTLIGKKSAKDFSSMFSNILPTDTINLGLDLKGGMHLVLGVDTDKAVYVVLSRAADNLQQQLTNARIAADSVVPSLKDYKITIHLVDTHDLDKAINLIISNFPNYAVISDSNPIVIQLKKDVVAKIKERAIEQAISVIRNRVNQFGVTEPTVVRAGGDHIVVDLPGIKNANRAVRLLGETARLELHLVDDKVSVADALNGELPADDEILYQIQRDPTTGEDTKVPFVVKKEPVITGDMITNATVRFGGTMNQPYVAFELNSEGAKIFANFTATHIGKRLAIVLDNLIYSAPVIQSRIGGGRGQITGNFTLEEAHDLALVLRSGSLPAPVKVLQKVTIGPSLGKISIEKGKKAMIFGALAVILFMIFYYKLSGLLADLALILNIIIIFGTMVMLHATLTLPGIAGIALTVGMAVDANVLIYERIREELLIGRSIHDAVNTGYARAFITILDANITTLIIALILYQFGSGPVKGFAITMAIGLLANMFTAITFTKTIFDIVLDRFKPSKLSI</sequence>
<keyword evidence="6 10" id="KW-0653">Protein transport</keyword>
<dbReference type="InterPro" id="IPR055344">
    <property type="entry name" value="SecD_SecF_C_bact"/>
</dbReference>
<keyword evidence="2 10" id="KW-0813">Transport</keyword>
<dbReference type="Pfam" id="PF02355">
    <property type="entry name" value="SecD_SecF_C"/>
    <property type="match status" value="1"/>
</dbReference>
<proteinExistence type="inferred from homology"/>
<evidence type="ECO:0000259" key="13">
    <source>
        <dbReference type="Pfam" id="PF22599"/>
    </source>
</evidence>
<dbReference type="PRINTS" id="PR00702">
    <property type="entry name" value="ACRIFLAVINRP"/>
</dbReference>
<dbReference type="InterPro" id="IPR022646">
    <property type="entry name" value="SecD/SecF_CS"/>
</dbReference>
<keyword evidence="3 10" id="KW-1003">Cell membrane</keyword>
<evidence type="ECO:0000256" key="3">
    <source>
        <dbReference type="ARBA" id="ARBA00022475"/>
    </source>
</evidence>
<organism evidence="14 15">
    <name type="scientific">Hippea maritima (strain ATCC 700847 / DSM 10411 / MH2)</name>
    <dbReference type="NCBI Taxonomy" id="760142"/>
    <lineage>
        <taxon>Bacteria</taxon>
        <taxon>Pseudomonadati</taxon>
        <taxon>Campylobacterota</taxon>
        <taxon>Desulfurellia</taxon>
        <taxon>Desulfurellales</taxon>
        <taxon>Hippeaceae</taxon>
        <taxon>Hippea</taxon>
    </lineage>
</organism>
<dbReference type="GO" id="GO:0065002">
    <property type="term" value="P:intracellular protein transmembrane transport"/>
    <property type="evidence" value="ECO:0007669"/>
    <property type="project" value="UniProtKB-UniRule"/>
</dbReference>
<evidence type="ECO:0000256" key="1">
    <source>
        <dbReference type="ARBA" id="ARBA00004651"/>
    </source>
</evidence>
<dbReference type="STRING" id="760142.Hipma_0773"/>
<dbReference type="PANTHER" id="PTHR30081:SF1">
    <property type="entry name" value="PROTEIN TRANSLOCASE SUBUNIT SECD"/>
    <property type="match status" value="1"/>
</dbReference>
<dbReference type="Gene3D" id="3.30.1360.200">
    <property type="match status" value="1"/>
</dbReference>
<dbReference type="Pfam" id="PF07549">
    <property type="entry name" value="Sec_GG"/>
    <property type="match status" value="1"/>
</dbReference>
<dbReference type="InterPro" id="IPR005791">
    <property type="entry name" value="SecD"/>
</dbReference>
<evidence type="ECO:0000256" key="8">
    <source>
        <dbReference type="ARBA" id="ARBA00023010"/>
    </source>
</evidence>
<dbReference type="FunFam" id="3.30.1360.200:FF:000002">
    <property type="entry name" value="Preprotein translocase subunit SecD"/>
    <property type="match status" value="1"/>
</dbReference>
<gene>
    <name evidence="10" type="primary">secD</name>
    <name evidence="14" type="ordered locus">Hipma_0773</name>
</gene>
<evidence type="ECO:0000313" key="15">
    <source>
        <dbReference type="Proteomes" id="UP000008139"/>
    </source>
</evidence>
<comment type="caution">
    <text evidence="10">Lacks conserved residue(s) required for the propagation of feature annotation.</text>
</comment>
<dbReference type="RefSeq" id="WP_013681784.1">
    <property type="nucleotide sequence ID" value="NC_015318.1"/>
</dbReference>
<comment type="function">
    <text evidence="10">Part of the Sec protein translocase complex. Interacts with the SecYEG preprotein conducting channel. SecDF uses the proton motive force (PMF) to complete protein translocation after the ATP-dependent function of SecA.</text>
</comment>
<evidence type="ECO:0000256" key="4">
    <source>
        <dbReference type="ARBA" id="ARBA00022519"/>
    </source>
</evidence>
<dbReference type="InterPro" id="IPR001036">
    <property type="entry name" value="Acrflvin-R"/>
</dbReference>
<dbReference type="InterPro" id="IPR048631">
    <property type="entry name" value="SecD_1st"/>
</dbReference>
<dbReference type="FunCoup" id="F2LVF9">
    <property type="interactions" value="258"/>
</dbReference>
<evidence type="ECO:0000259" key="12">
    <source>
        <dbReference type="Pfam" id="PF21760"/>
    </source>
</evidence>
<dbReference type="Pfam" id="PF22599">
    <property type="entry name" value="SecDF_P1_head"/>
    <property type="match status" value="1"/>
</dbReference>
<dbReference type="InterPro" id="IPR048634">
    <property type="entry name" value="SecD_SecF_C"/>
</dbReference>
<dbReference type="SUPFAM" id="SSF82866">
    <property type="entry name" value="Multidrug efflux transporter AcrB transmembrane domain"/>
    <property type="match status" value="1"/>
</dbReference>
<evidence type="ECO:0000256" key="10">
    <source>
        <dbReference type="HAMAP-Rule" id="MF_01463"/>
    </source>
</evidence>
<feature type="transmembrane region" description="Helical" evidence="10">
    <location>
        <begin position="376"/>
        <end position="394"/>
    </location>
</feature>
<dbReference type="FunFam" id="1.20.1640.10:FF:000004">
    <property type="entry name" value="Protein translocase subunit SecD"/>
    <property type="match status" value="1"/>
</dbReference>
<dbReference type="Pfam" id="PF21760">
    <property type="entry name" value="SecD_1st"/>
    <property type="match status" value="1"/>
</dbReference>
<dbReference type="GO" id="GO:0005886">
    <property type="term" value="C:plasma membrane"/>
    <property type="evidence" value="ECO:0007669"/>
    <property type="project" value="UniProtKB-SubCell"/>
</dbReference>
<dbReference type="HAMAP" id="MF_01463_B">
    <property type="entry name" value="SecD_B"/>
    <property type="match status" value="1"/>
</dbReference>